<dbReference type="InterPro" id="IPR045170">
    <property type="entry name" value="MTOX"/>
</dbReference>
<feature type="domain" description="FAD dependent oxidoreductase" evidence="6">
    <location>
        <begin position="4"/>
        <end position="368"/>
    </location>
</feature>
<keyword evidence="4" id="KW-0274">FAD</keyword>
<accession>A0A1E4RKN7</accession>
<evidence type="ECO:0000256" key="4">
    <source>
        <dbReference type="ARBA" id="ARBA00022827"/>
    </source>
</evidence>
<protein>
    <submittedName>
        <fullName evidence="7">FAD dependent oxidoreductase</fullName>
    </submittedName>
</protein>
<dbReference type="Pfam" id="PF01266">
    <property type="entry name" value="DAO"/>
    <property type="match status" value="1"/>
</dbReference>
<dbReference type="PANTHER" id="PTHR10961">
    <property type="entry name" value="PEROXISOMAL SARCOSINE OXIDASE"/>
    <property type="match status" value="1"/>
</dbReference>
<dbReference type="GO" id="GO:0050660">
    <property type="term" value="F:flavin adenine dinucleotide binding"/>
    <property type="evidence" value="ECO:0007669"/>
    <property type="project" value="InterPro"/>
</dbReference>
<dbReference type="Gene3D" id="3.50.50.60">
    <property type="entry name" value="FAD/NAD(P)-binding domain"/>
    <property type="match status" value="1"/>
</dbReference>
<dbReference type="GeneID" id="30996763"/>
<evidence type="ECO:0000256" key="5">
    <source>
        <dbReference type="ARBA" id="ARBA00023002"/>
    </source>
</evidence>
<dbReference type="AlphaFoldDB" id="A0A1E4RKN7"/>
<dbReference type="SUPFAM" id="SSF54373">
    <property type="entry name" value="FAD-linked reductases, C-terminal domain"/>
    <property type="match status" value="1"/>
</dbReference>
<dbReference type="GO" id="GO:0051698">
    <property type="term" value="F:saccharopine oxidase activity"/>
    <property type="evidence" value="ECO:0007669"/>
    <property type="project" value="TreeGrafter"/>
</dbReference>
<dbReference type="GO" id="GO:0008115">
    <property type="term" value="F:sarcosine oxidase activity"/>
    <property type="evidence" value="ECO:0007669"/>
    <property type="project" value="TreeGrafter"/>
</dbReference>
<dbReference type="InterPro" id="IPR006076">
    <property type="entry name" value="FAD-dep_OxRdtase"/>
</dbReference>
<keyword evidence="3" id="KW-0285">Flavoprotein</keyword>
<proteinExistence type="inferred from homology"/>
<evidence type="ECO:0000313" key="8">
    <source>
        <dbReference type="Proteomes" id="UP000095085"/>
    </source>
</evidence>
<dbReference type="SUPFAM" id="SSF51905">
    <property type="entry name" value="FAD/NAD(P)-binding domain"/>
    <property type="match status" value="1"/>
</dbReference>
<gene>
    <name evidence="7" type="ORF">HYPBUDRAFT_156559</name>
</gene>
<dbReference type="InterPro" id="IPR036188">
    <property type="entry name" value="FAD/NAD-bd_sf"/>
</dbReference>
<dbReference type="RefSeq" id="XP_020076896.1">
    <property type="nucleotide sequence ID" value="XM_020222214.1"/>
</dbReference>
<sequence>MDSIAIIGAGTFGLSTALELARLGHIDVTCYDKYPVPSPIAAGNDSNKIFDYEYIAPDEKPTTGERLALEAKDLWQKDPVFKEYYHPVGFIVAASSEKPLQSSEERFKELREKGYKDYEFLDSPDQFRKLLPVLEGEMPNWRGYVLDKDNGWLHARNALISAYEEAKKLGVKFVFGEDGEVVGFDSDGELITGIKSKSGKVFKSEKYVLTAGANAVSVLNFNQQLEGKCFTLAHIKVSDEEASKFKDLPVIFNYEKGFFFEADENNEIKICNEFPGYTNLNEKGESMPFYKMEIPLEAAEDVRQYLRETMPKFADRPFVKTRICWCTDSPDRELILCTHPKYLNLSVASGDSGKSFMLLPVIGKYVAKIALYGDHSLNEEDRKTWRWRPETSDSRDNTQDRYGGKGIVTDLKDIDLWVSAENPIPHKLQVE</sequence>
<evidence type="ECO:0000256" key="2">
    <source>
        <dbReference type="ARBA" id="ARBA00010989"/>
    </source>
</evidence>
<dbReference type="STRING" id="984485.A0A1E4RKN7"/>
<keyword evidence="5" id="KW-0560">Oxidoreductase</keyword>
<evidence type="ECO:0000256" key="1">
    <source>
        <dbReference type="ARBA" id="ARBA00001974"/>
    </source>
</evidence>
<reference evidence="8" key="1">
    <citation type="submission" date="2016-05" db="EMBL/GenBank/DDBJ databases">
        <title>Comparative genomics of biotechnologically important yeasts.</title>
        <authorList>
            <consortium name="DOE Joint Genome Institute"/>
            <person name="Riley R."/>
            <person name="Haridas S."/>
            <person name="Wolfe K.H."/>
            <person name="Lopes M.R."/>
            <person name="Hittinger C.T."/>
            <person name="Goker M."/>
            <person name="Salamov A."/>
            <person name="Wisecaver J."/>
            <person name="Long T.M."/>
            <person name="Aerts A.L."/>
            <person name="Barry K."/>
            <person name="Choi C."/>
            <person name="Clum A."/>
            <person name="Coughlan A.Y."/>
            <person name="Deshpande S."/>
            <person name="Douglass A.P."/>
            <person name="Hanson S.J."/>
            <person name="Klenk H.-P."/>
            <person name="Labutti K."/>
            <person name="Lapidus A."/>
            <person name="Lindquist E."/>
            <person name="Lipzen A."/>
            <person name="Meier-Kolthoff J.P."/>
            <person name="Ohm R.A."/>
            <person name="Otillar R.P."/>
            <person name="Pangilinan J."/>
            <person name="Peng Y."/>
            <person name="Rokas A."/>
            <person name="Rosa C.A."/>
            <person name="Scheuner C."/>
            <person name="Sibirny A.A."/>
            <person name="Slot J.C."/>
            <person name="Stielow J.B."/>
            <person name="Sun H."/>
            <person name="Kurtzman C.P."/>
            <person name="Blackwell M."/>
            <person name="Grigoriev I.V."/>
            <person name="Jeffries T.W."/>
        </authorList>
    </citation>
    <scope>NUCLEOTIDE SEQUENCE [LARGE SCALE GENOMIC DNA]</scope>
    <source>
        <strain evidence="8">NRRL Y-1933</strain>
    </source>
</reference>
<evidence type="ECO:0000313" key="7">
    <source>
        <dbReference type="EMBL" id="ODV67829.1"/>
    </source>
</evidence>
<comment type="cofactor">
    <cofactor evidence="1">
        <name>FAD</name>
        <dbReference type="ChEBI" id="CHEBI:57692"/>
    </cofactor>
</comment>
<evidence type="ECO:0000259" key="6">
    <source>
        <dbReference type="Pfam" id="PF01266"/>
    </source>
</evidence>
<comment type="similarity">
    <text evidence="2">Belongs to the MSOX/MTOX family.</text>
</comment>
<name>A0A1E4RKN7_9ASCO</name>
<evidence type="ECO:0000256" key="3">
    <source>
        <dbReference type="ARBA" id="ARBA00022630"/>
    </source>
</evidence>
<keyword evidence="8" id="KW-1185">Reference proteome</keyword>
<dbReference type="PRINTS" id="PR00419">
    <property type="entry name" value="ADXRDTASE"/>
</dbReference>
<dbReference type="Proteomes" id="UP000095085">
    <property type="component" value="Unassembled WGS sequence"/>
</dbReference>
<dbReference type="PANTHER" id="PTHR10961:SF24">
    <property type="entry name" value="HYPOTHETICAL FRUCTOSYL AMINE:OXYGEN OXIDOREDUCTASE (EUROFUNG)"/>
    <property type="match status" value="1"/>
</dbReference>
<organism evidence="7 8">
    <name type="scientific">Hyphopichia burtonii NRRL Y-1933</name>
    <dbReference type="NCBI Taxonomy" id="984485"/>
    <lineage>
        <taxon>Eukaryota</taxon>
        <taxon>Fungi</taxon>
        <taxon>Dikarya</taxon>
        <taxon>Ascomycota</taxon>
        <taxon>Saccharomycotina</taxon>
        <taxon>Pichiomycetes</taxon>
        <taxon>Debaryomycetaceae</taxon>
        <taxon>Hyphopichia</taxon>
    </lineage>
</organism>
<dbReference type="OrthoDB" id="2219495at2759"/>
<dbReference type="Gene3D" id="3.30.9.10">
    <property type="entry name" value="D-Amino Acid Oxidase, subunit A, domain 2"/>
    <property type="match status" value="1"/>
</dbReference>
<dbReference type="EMBL" id="KV454540">
    <property type="protein sequence ID" value="ODV67829.1"/>
    <property type="molecule type" value="Genomic_DNA"/>
</dbReference>